<reference evidence="1 2" key="1">
    <citation type="journal article" name="Nat. Commun.">
        <title>Undinarchaeota illuminate DPANN phylogeny and the impact of gene transfer on archaeal evolution.</title>
        <authorList>
            <person name="Dombrowski N."/>
            <person name="Williams T.A."/>
            <person name="Sun J."/>
            <person name="Woodcroft B.J."/>
            <person name="Lee J.H."/>
            <person name="Minh B.Q."/>
            <person name="Rinke C."/>
            <person name="Spang A."/>
        </authorList>
    </citation>
    <scope>NUCLEOTIDE SEQUENCE [LARGE SCALE GENOMIC DNA]</scope>
    <source>
        <strain evidence="1">MAG_bin1129</strain>
    </source>
</reference>
<comment type="caution">
    <text evidence="1">The sequence shown here is derived from an EMBL/GenBank/DDBJ whole genome shotgun (WGS) entry which is preliminary data.</text>
</comment>
<evidence type="ECO:0000313" key="2">
    <source>
        <dbReference type="Proteomes" id="UP000646946"/>
    </source>
</evidence>
<name>A0A832XGN1_9ARCH</name>
<evidence type="ECO:0000313" key="1">
    <source>
        <dbReference type="EMBL" id="HIK00384.1"/>
    </source>
</evidence>
<dbReference type="Proteomes" id="UP000646946">
    <property type="component" value="Unassembled WGS sequence"/>
</dbReference>
<gene>
    <name evidence="1" type="ORF">H1016_02475</name>
</gene>
<accession>A0A832XGN1</accession>
<dbReference type="AlphaFoldDB" id="A0A832XGN1"/>
<protein>
    <recommendedName>
        <fullName evidence="3">ACT domain-containing protein</fullName>
    </recommendedName>
</protein>
<organism evidence="1 2">
    <name type="scientific">Candidatus Naiadarchaeum limnaeum</name>
    <dbReference type="NCBI Taxonomy" id="2756139"/>
    <lineage>
        <taxon>Archaea</taxon>
        <taxon>Candidatus Undinarchaeota</taxon>
        <taxon>Candidatus Undinarchaeia</taxon>
        <taxon>Candidatus Naiadarchaeales</taxon>
        <taxon>Candidatus Naiadarchaeaceae</taxon>
        <taxon>Candidatus Naiadarchaeum</taxon>
    </lineage>
</organism>
<sequence length="225" mass="25351">MTEKKSISRAVEKFILDEPLLEDFLARNLINQSALARTLIPRVEKEIGQKVKPQAVIMAVKRFAADSKEHIQTKKMREVLGKSTINLKSGIADIAVEKTDGLFSLLEDLTRKVKTHRGEVLSVVEGQTEAAIITEEKYVDDIIKKLPKKSVLKVERNIVDLHLLCPPDFWNAPGIIYFVTKRLALSNINIIDLLTTPTEFSILVRKEDASRAFESISNLIEECKA</sequence>
<evidence type="ECO:0008006" key="3">
    <source>
        <dbReference type="Google" id="ProtNLM"/>
    </source>
</evidence>
<dbReference type="Gene3D" id="3.30.2130.10">
    <property type="entry name" value="VC0802-like"/>
    <property type="match status" value="1"/>
</dbReference>
<dbReference type="EMBL" id="DVAB01000023">
    <property type="protein sequence ID" value="HIK00384.1"/>
    <property type="molecule type" value="Genomic_DNA"/>
</dbReference>
<proteinExistence type="predicted"/>
<keyword evidence="2" id="KW-1185">Reference proteome</keyword>